<keyword evidence="3" id="KW-1185">Reference proteome</keyword>
<organism evidence="2 3">
    <name type="scientific">Bacterioplanoides pacificum</name>
    <dbReference type="NCBI Taxonomy" id="1171596"/>
    <lineage>
        <taxon>Bacteria</taxon>
        <taxon>Pseudomonadati</taxon>
        <taxon>Pseudomonadota</taxon>
        <taxon>Gammaproteobacteria</taxon>
        <taxon>Oceanospirillales</taxon>
        <taxon>Oceanospirillaceae</taxon>
        <taxon>Bacterioplanoides</taxon>
    </lineage>
</organism>
<reference evidence="3" key="1">
    <citation type="journal article" date="2019" name="Int. J. Syst. Evol. Microbiol.">
        <title>The Global Catalogue of Microorganisms (GCM) 10K type strain sequencing project: providing services to taxonomists for standard genome sequencing and annotation.</title>
        <authorList>
            <consortium name="The Broad Institute Genomics Platform"/>
            <consortium name="The Broad Institute Genome Sequencing Center for Infectious Disease"/>
            <person name="Wu L."/>
            <person name="Ma J."/>
        </authorList>
    </citation>
    <scope>NUCLEOTIDE SEQUENCE [LARGE SCALE GENOMIC DNA]</scope>
    <source>
        <strain evidence="3">KCTC 42424</strain>
    </source>
</reference>
<dbReference type="EMBL" id="JBHRYB010000005">
    <property type="protein sequence ID" value="MFC3679670.1"/>
    <property type="molecule type" value="Genomic_DNA"/>
</dbReference>
<dbReference type="Proteomes" id="UP001595722">
    <property type="component" value="Unassembled WGS sequence"/>
</dbReference>
<sequence length="451" mass="52112">MRVLIVISLLLLTACSSNLRKGDNMMEAEQYDQAAMYYQRALAEDPGDDDIALKLYEARTRMVAAHLIKVRLQRQGEQPKAAAMLLNQTLKHIKQWKIIADSGVKATIEEEVWEAGKWLNRELKTLGQSRAYNRYFYYLAQFDEIEQTGLADEAKRQYQQSMTLSGQRQCQQLESSLTPFSHYLHQYWQAYCAVFSLAVDYRLAPDPSRYAGFAVQNKQVDIARSANINADAVAEKIQRQLQDHLWFSDHGTRSLTLTLRGKVDYAKRSQRKRYTRVYKAKQETWQQIKDPKNPKKVIRTLIHKKPVAKTVTFYGEQITETSGHQLRLSGRINQYNLDAKEIISHAQHVTDRHDTYFKSEGIYPKAAQYFNQQAWQQGMGKELIDKTRQRLDQLWLQAYCQPQTTDGRYAAAEYPARCAQLNSDHASVRAWTQATFDLTHGQLMVMLKPGA</sequence>
<evidence type="ECO:0008006" key="4">
    <source>
        <dbReference type="Google" id="ProtNLM"/>
    </source>
</evidence>
<protein>
    <recommendedName>
        <fullName evidence="4">Tetratricopeptide repeat protein</fullName>
    </recommendedName>
</protein>
<comment type="caution">
    <text evidence="2">The sequence shown here is derived from an EMBL/GenBank/DDBJ whole genome shotgun (WGS) entry which is preliminary data.</text>
</comment>
<dbReference type="PROSITE" id="PS51257">
    <property type="entry name" value="PROKAR_LIPOPROTEIN"/>
    <property type="match status" value="1"/>
</dbReference>
<gene>
    <name evidence="2" type="ORF">ACFOMG_06055</name>
</gene>
<dbReference type="PROSITE" id="PS50005">
    <property type="entry name" value="TPR"/>
    <property type="match status" value="1"/>
</dbReference>
<evidence type="ECO:0000256" key="1">
    <source>
        <dbReference type="PROSITE-ProRule" id="PRU00339"/>
    </source>
</evidence>
<proteinExistence type="predicted"/>
<keyword evidence="1" id="KW-0802">TPR repeat</keyword>
<dbReference type="RefSeq" id="WP_376865420.1">
    <property type="nucleotide sequence ID" value="NZ_JBHRYB010000005.1"/>
</dbReference>
<dbReference type="InterPro" id="IPR019734">
    <property type="entry name" value="TPR_rpt"/>
</dbReference>
<accession>A0ABV7VQ78</accession>
<evidence type="ECO:0000313" key="2">
    <source>
        <dbReference type="EMBL" id="MFC3679670.1"/>
    </source>
</evidence>
<name>A0ABV7VQ78_9GAMM</name>
<evidence type="ECO:0000313" key="3">
    <source>
        <dbReference type="Proteomes" id="UP001595722"/>
    </source>
</evidence>
<feature type="repeat" description="TPR" evidence="1">
    <location>
        <begin position="15"/>
        <end position="48"/>
    </location>
</feature>